<gene>
    <name evidence="1" type="ORF">M3P09_07625</name>
</gene>
<sequence>MKRIAIVLSLIITPFGFSQVTDTGDKVGIGTTTPDEKLHVNGTTTITADIGTVTSSHWHTGAHTLELQNSDAGDAVLSFHRAGYSNAAIKHSSLGGLTFSGSGAFNANHLFIKSNGYLGVGTTAPASQLDVRTVDNKGIWINYNNESAITFRPNNGNSVFHLSHGHDNRLYISQGSTVGAGKLMTFVNSGNVGIGTTNPSSKLHVFNDGNRNGLTIENSSTSMTNYGLTVNNTATTNGYLLRLRSSGIDKVIVTGIGNVGIGTTTPDAKLAVNGNIHTKEVKVDLIGWSDFVFKNSYKLPTLKEVEQHIKEKGHLKDIPSAEEVKKDGIYLGEMDSKLLQKIEELMLYTIEQQKQIDILLNRITELEKSKE</sequence>
<dbReference type="EMBL" id="JAMFLZ010000003">
    <property type="protein sequence ID" value="MCL6294858.1"/>
    <property type="molecule type" value="Genomic_DNA"/>
</dbReference>
<evidence type="ECO:0000313" key="1">
    <source>
        <dbReference type="EMBL" id="MCL6294858.1"/>
    </source>
</evidence>
<proteinExistence type="predicted"/>
<reference evidence="1" key="1">
    <citation type="submission" date="2022-05" db="EMBL/GenBank/DDBJ databases">
        <authorList>
            <person name="Park J.-S."/>
        </authorList>
    </citation>
    <scope>NUCLEOTIDE SEQUENCE</scope>
    <source>
        <strain evidence="1">2012CJ34-3</strain>
    </source>
</reference>
<keyword evidence="2" id="KW-1185">Reference proteome</keyword>
<dbReference type="Proteomes" id="UP001165381">
    <property type="component" value="Unassembled WGS sequence"/>
</dbReference>
<name>A0ABT0QE45_9FLAO</name>
<dbReference type="RefSeq" id="WP_249972653.1">
    <property type="nucleotide sequence ID" value="NZ_JAMFLZ010000003.1"/>
</dbReference>
<accession>A0ABT0QE45</accession>
<comment type="caution">
    <text evidence="1">The sequence shown here is derived from an EMBL/GenBank/DDBJ whole genome shotgun (WGS) entry which is preliminary data.</text>
</comment>
<organism evidence="1 2">
    <name type="scientific">Jejuia spongiicola</name>
    <dbReference type="NCBI Taxonomy" id="2942207"/>
    <lineage>
        <taxon>Bacteria</taxon>
        <taxon>Pseudomonadati</taxon>
        <taxon>Bacteroidota</taxon>
        <taxon>Flavobacteriia</taxon>
        <taxon>Flavobacteriales</taxon>
        <taxon>Flavobacteriaceae</taxon>
        <taxon>Jejuia</taxon>
    </lineage>
</organism>
<protein>
    <recommendedName>
        <fullName evidence="3">Peptidase S74 domain-containing protein</fullName>
    </recommendedName>
</protein>
<evidence type="ECO:0000313" key="2">
    <source>
        <dbReference type="Proteomes" id="UP001165381"/>
    </source>
</evidence>
<evidence type="ECO:0008006" key="3">
    <source>
        <dbReference type="Google" id="ProtNLM"/>
    </source>
</evidence>